<keyword evidence="2" id="KW-0489">Methyltransferase</keyword>
<reference evidence="2 3" key="1">
    <citation type="submission" date="2016-12" db="EMBL/GenBank/DDBJ databases">
        <title>The genome of dimorphic prosthecate Glycocaulis alkaliphilus 6b-8t, isolated from crude oil dictates its adaptability in petroleum environments.</title>
        <authorList>
            <person name="Wu X.-L."/>
            <person name="Geng S."/>
        </authorList>
    </citation>
    <scope>NUCLEOTIDE SEQUENCE [LARGE SCALE GENOMIC DNA]</scope>
    <source>
        <strain evidence="2 3">6B-8</strain>
    </source>
</reference>
<dbReference type="KEGG" id="gak:X907_0574"/>
<dbReference type="RefSeq" id="WP_127565539.1">
    <property type="nucleotide sequence ID" value="NZ_BMFB01000002.1"/>
</dbReference>
<keyword evidence="2" id="KW-0808">Transferase</keyword>
<dbReference type="InterPro" id="IPR052514">
    <property type="entry name" value="SAM-dependent_MTase"/>
</dbReference>
<dbReference type="OrthoDB" id="7567573at2"/>
<dbReference type="Proteomes" id="UP000286954">
    <property type="component" value="Chromosome"/>
</dbReference>
<feature type="domain" description="Methyltransferase FkbM" evidence="1">
    <location>
        <begin position="83"/>
        <end position="242"/>
    </location>
</feature>
<dbReference type="GO" id="GO:0008168">
    <property type="term" value="F:methyltransferase activity"/>
    <property type="evidence" value="ECO:0007669"/>
    <property type="project" value="UniProtKB-KW"/>
</dbReference>
<protein>
    <submittedName>
        <fullName evidence="2">FkbM family methyltransferase</fullName>
    </submittedName>
</protein>
<dbReference type="InterPro" id="IPR029063">
    <property type="entry name" value="SAM-dependent_MTases_sf"/>
</dbReference>
<dbReference type="NCBIfam" id="TIGR01444">
    <property type="entry name" value="fkbM_fam"/>
    <property type="match status" value="1"/>
</dbReference>
<dbReference type="InterPro" id="IPR006342">
    <property type="entry name" value="FkbM_mtfrase"/>
</dbReference>
<gene>
    <name evidence="2" type="ORF">X907_0574</name>
</gene>
<proteinExistence type="predicted"/>
<dbReference type="GO" id="GO:0032259">
    <property type="term" value="P:methylation"/>
    <property type="evidence" value="ECO:0007669"/>
    <property type="project" value="UniProtKB-KW"/>
</dbReference>
<accession>A0A3T0E6U8</accession>
<organism evidence="2 3">
    <name type="scientific">Glycocaulis alkaliphilus</name>
    <dbReference type="NCBI Taxonomy" id="1434191"/>
    <lineage>
        <taxon>Bacteria</taxon>
        <taxon>Pseudomonadati</taxon>
        <taxon>Pseudomonadota</taxon>
        <taxon>Alphaproteobacteria</taxon>
        <taxon>Maricaulales</taxon>
        <taxon>Maricaulaceae</taxon>
        <taxon>Glycocaulis</taxon>
    </lineage>
</organism>
<dbReference type="AlphaFoldDB" id="A0A3T0E6U8"/>
<dbReference type="Pfam" id="PF05050">
    <property type="entry name" value="Methyltransf_21"/>
    <property type="match status" value="1"/>
</dbReference>
<name>A0A3T0E6U8_9PROT</name>
<dbReference type="EMBL" id="CP018911">
    <property type="protein sequence ID" value="AZU03121.1"/>
    <property type="molecule type" value="Genomic_DNA"/>
</dbReference>
<sequence>MNHDPVFTHFRPSEVVADGVSVYDFLGVKTDTRFKKAWVQFAAPAGKAVQARLPAFNEHYPDWVLTLESVLRASGTYRVAELGAGWGTWSSIAAAAARTRPQISGVEVVALEADPTHHKWLQQHFAVNGLKADGVHLVHGAISKERGQARFPVIENPDEDYGASLRQVNNGGDFIVVDSFILEDVISKFTGAVDFMHVDIQGAEYDVIPDNMDLLKRSVKSIMIGTHISLQHHEGMRDRFLERGWRERMNYPRMALCDTPYGKIQFGDGVLGFENPDLF</sequence>
<evidence type="ECO:0000259" key="1">
    <source>
        <dbReference type="Pfam" id="PF05050"/>
    </source>
</evidence>
<keyword evidence="3" id="KW-1185">Reference proteome</keyword>
<evidence type="ECO:0000313" key="3">
    <source>
        <dbReference type="Proteomes" id="UP000286954"/>
    </source>
</evidence>
<dbReference type="PANTHER" id="PTHR34203:SF15">
    <property type="entry name" value="SLL1173 PROTEIN"/>
    <property type="match status" value="1"/>
</dbReference>
<dbReference type="SUPFAM" id="SSF53335">
    <property type="entry name" value="S-adenosyl-L-methionine-dependent methyltransferases"/>
    <property type="match status" value="1"/>
</dbReference>
<evidence type="ECO:0000313" key="2">
    <source>
        <dbReference type="EMBL" id="AZU03121.1"/>
    </source>
</evidence>
<dbReference type="PANTHER" id="PTHR34203">
    <property type="entry name" value="METHYLTRANSFERASE, FKBM FAMILY PROTEIN"/>
    <property type="match status" value="1"/>
</dbReference>
<dbReference type="Gene3D" id="3.40.50.150">
    <property type="entry name" value="Vaccinia Virus protein VP39"/>
    <property type="match status" value="1"/>
</dbReference>